<dbReference type="PATRIC" id="fig|1116213.3.peg.47"/>
<dbReference type="GO" id="GO:0008033">
    <property type="term" value="P:tRNA processing"/>
    <property type="evidence" value="ECO:0007669"/>
    <property type="project" value="UniProtKB-KW"/>
</dbReference>
<evidence type="ECO:0000256" key="4">
    <source>
        <dbReference type="ARBA" id="ARBA00022723"/>
    </source>
</evidence>
<evidence type="ECO:0000256" key="7">
    <source>
        <dbReference type="ARBA" id="ARBA00048117"/>
    </source>
</evidence>
<accession>G8C2L8</accession>
<evidence type="ECO:0000256" key="2">
    <source>
        <dbReference type="ARBA" id="ARBA00022679"/>
    </source>
</evidence>
<dbReference type="Gene3D" id="3.30.420.40">
    <property type="match status" value="2"/>
</dbReference>
<keyword evidence="5" id="KW-0408">Iron</keyword>
<proteinExistence type="predicted"/>
<dbReference type="Pfam" id="PF00814">
    <property type="entry name" value="TsaD"/>
    <property type="match status" value="1"/>
</dbReference>
<dbReference type="PANTHER" id="PTHR11735:SF6">
    <property type="entry name" value="TRNA N6-ADENOSINE THREONYLCARBAMOYLTRANSFERASE, MITOCHONDRIAL"/>
    <property type="match status" value="1"/>
</dbReference>
<dbReference type="InterPro" id="IPR000905">
    <property type="entry name" value="Gcp-like_dom"/>
</dbReference>
<dbReference type="InterPro" id="IPR017861">
    <property type="entry name" value="KAE1/TsaD"/>
</dbReference>
<dbReference type="PRINTS" id="PR00789">
    <property type="entry name" value="OSIALOPTASE"/>
</dbReference>
<keyword evidence="6" id="KW-0012">Acyltransferase</keyword>
<dbReference type="NCBIfam" id="TIGR00329">
    <property type="entry name" value="gcp_kae1"/>
    <property type="match status" value="1"/>
</dbReference>
<evidence type="ECO:0000256" key="6">
    <source>
        <dbReference type="ARBA" id="ARBA00023315"/>
    </source>
</evidence>
<dbReference type="SUPFAM" id="SSF53067">
    <property type="entry name" value="Actin-like ATPase domain"/>
    <property type="match status" value="1"/>
</dbReference>
<protein>
    <recommendedName>
        <fullName evidence="1">N(6)-L-threonylcarbamoyladenine synthase</fullName>
        <ecNumber evidence="1">2.3.1.234</ecNumber>
    </recommendedName>
</protein>
<keyword evidence="4" id="KW-0479">Metal-binding</keyword>
<comment type="catalytic activity">
    <reaction evidence="7">
        <text>L-threonylcarbamoyladenylate + adenosine(37) in tRNA = N(6)-L-threonylcarbamoyladenosine(37) in tRNA + AMP + H(+)</text>
        <dbReference type="Rhea" id="RHEA:37059"/>
        <dbReference type="Rhea" id="RHEA-COMP:10162"/>
        <dbReference type="Rhea" id="RHEA-COMP:10163"/>
        <dbReference type="ChEBI" id="CHEBI:15378"/>
        <dbReference type="ChEBI" id="CHEBI:73682"/>
        <dbReference type="ChEBI" id="CHEBI:74411"/>
        <dbReference type="ChEBI" id="CHEBI:74418"/>
        <dbReference type="ChEBI" id="CHEBI:456215"/>
        <dbReference type="EC" id="2.3.1.234"/>
    </reaction>
</comment>
<keyword evidence="3" id="KW-0819">tRNA processing</keyword>
<evidence type="ECO:0000256" key="1">
    <source>
        <dbReference type="ARBA" id="ARBA00012156"/>
    </source>
</evidence>
<evidence type="ECO:0000256" key="5">
    <source>
        <dbReference type="ARBA" id="ARBA00023004"/>
    </source>
</evidence>
<dbReference type="GO" id="GO:0046872">
    <property type="term" value="F:metal ion binding"/>
    <property type="evidence" value="ECO:0007669"/>
    <property type="project" value="UniProtKB-KW"/>
</dbReference>
<evidence type="ECO:0000313" key="9">
    <source>
        <dbReference type="EMBL" id="CCE66566.1"/>
    </source>
</evidence>
<keyword evidence="2" id="KW-0808">Transferase</keyword>
<dbReference type="PANTHER" id="PTHR11735">
    <property type="entry name" value="TRNA N6-ADENOSINE THREONYLCARBAMOYLTRANSFERASE"/>
    <property type="match status" value="1"/>
</dbReference>
<dbReference type="EMBL" id="HE613254">
    <property type="protein sequence ID" value="CCE66566.1"/>
    <property type="molecule type" value="Genomic_DNA"/>
</dbReference>
<dbReference type="GO" id="GO:0061711">
    <property type="term" value="F:tRNA N(6)-L-threonylcarbamoyladenine synthase activity"/>
    <property type="evidence" value="ECO:0007669"/>
    <property type="project" value="UniProtKB-EC"/>
</dbReference>
<dbReference type="KEGG" id="mhb:MHM_00480"/>
<gene>
    <name evidence="9" type="primary">gcp</name>
    <name evidence="9" type="ORF">MHM_00480</name>
</gene>
<organism evidence="9">
    <name type="scientific">Candidatus Mycoplasma haematominutum 'Birmingham 1'</name>
    <dbReference type="NCBI Taxonomy" id="1116213"/>
    <lineage>
        <taxon>Bacteria</taxon>
        <taxon>Bacillati</taxon>
        <taxon>Mycoplasmatota</taxon>
        <taxon>Mollicutes</taxon>
        <taxon>Mycoplasmataceae</taxon>
        <taxon>Mycoplasma</taxon>
    </lineage>
</organism>
<dbReference type="HOGENOM" id="CLU_023208_0_1_14"/>
<feature type="domain" description="Gcp-like" evidence="8">
    <location>
        <begin position="26"/>
        <end position="310"/>
    </location>
</feature>
<reference evidence="9" key="2">
    <citation type="submission" date="2011-11" db="EMBL/GenBank/DDBJ databases">
        <authorList>
            <person name="Barker E."/>
        </authorList>
    </citation>
    <scope>NUCLEOTIDE SEQUENCE</scope>
    <source>
        <strain evidence="9">Birmingham 1</strain>
    </source>
</reference>
<dbReference type="RefSeq" id="WP_015511431.1">
    <property type="nucleotide sequence ID" value="NC_021007.1"/>
</dbReference>
<reference evidence="9" key="1">
    <citation type="submission" date="2011-11" db="EMBL/GenBank/DDBJ databases">
        <title>Complete genome sequence of Candidatus Mycoplasma haemominutum.</title>
        <authorList>
            <person name="Barker E.N."/>
            <person name="Darby A.C."/>
            <person name="Helps C.R."/>
            <person name="Peters I.R."/>
            <person name="Hughes M.A."/>
            <person name="Radford A.D."/>
            <person name="Novacco M."/>
            <person name="Boretti F."/>
            <person name="Hofmann-Lehmann R."/>
            <person name="Tasker S."/>
        </authorList>
    </citation>
    <scope>NUCLEOTIDE SEQUENCE</scope>
    <source>
        <strain evidence="9">Birmingham 1</strain>
    </source>
</reference>
<evidence type="ECO:0000256" key="3">
    <source>
        <dbReference type="ARBA" id="ARBA00022694"/>
    </source>
</evidence>
<name>G8C2L8_9MOLU</name>
<dbReference type="EC" id="2.3.1.234" evidence="1"/>
<dbReference type="AlphaFoldDB" id="G8C2L8"/>
<sequence>MSLILGIECTCDDSSAALFDTSSRQIVGESHYSSRHEHTDFGGIVPEIAARAHEAKLVHVIEDCLKRANATFVDIDQIAYSAEPGLPSSLLVGKMVASTLSICTHKTLIPINHLEAHIYSVGLSQPLRFPSLVLLITGKNTSIYLLNSELECSCLESCGDCALGEAFDKIARIMKLDHPGGHLLEKYYEENLNSPPLTRRSLNYRTLNLNFSGLITAARRMWEQYFEGDQLYNARTIVSTSFHREIIDLLELKLIHYLMDTNTSNLYVVGGVSRNKVIQRELKRRLDKKGVHCVWVDKRFAEDNGAMIAYRASLLLSR</sequence>
<evidence type="ECO:0000259" key="8">
    <source>
        <dbReference type="Pfam" id="PF00814"/>
    </source>
</evidence>
<dbReference type="InterPro" id="IPR043129">
    <property type="entry name" value="ATPase_NBD"/>
</dbReference>